<dbReference type="AlphaFoldDB" id="A0A0B7AD35"/>
<feature type="non-terminal residue" evidence="1">
    <location>
        <position position="49"/>
    </location>
</feature>
<reference evidence="1" key="1">
    <citation type="submission" date="2014-12" db="EMBL/GenBank/DDBJ databases">
        <title>Insight into the proteome of Arion vulgaris.</title>
        <authorList>
            <person name="Aradska J."/>
            <person name="Bulat T."/>
            <person name="Smidak R."/>
            <person name="Sarate P."/>
            <person name="Gangsoo J."/>
            <person name="Sialana F."/>
            <person name="Bilban M."/>
            <person name="Lubec G."/>
        </authorList>
    </citation>
    <scope>NUCLEOTIDE SEQUENCE</scope>
    <source>
        <tissue evidence="1">Skin</tissue>
    </source>
</reference>
<name>A0A0B7AD35_9EUPU</name>
<evidence type="ECO:0000313" key="1">
    <source>
        <dbReference type="EMBL" id="CEK78688.1"/>
    </source>
</evidence>
<sequence length="49" mass="5669">MPFNASDKGEYPKYYAIDIMAHWAFSSLLCPPLLQPSQNPFAYHTHEKL</sequence>
<organism evidence="1">
    <name type="scientific">Arion vulgaris</name>
    <dbReference type="NCBI Taxonomy" id="1028688"/>
    <lineage>
        <taxon>Eukaryota</taxon>
        <taxon>Metazoa</taxon>
        <taxon>Spiralia</taxon>
        <taxon>Lophotrochozoa</taxon>
        <taxon>Mollusca</taxon>
        <taxon>Gastropoda</taxon>
        <taxon>Heterobranchia</taxon>
        <taxon>Euthyneura</taxon>
        <taxon>Panpulmonata</taxon>
        <taxon>Eupulmonata</taxon>
        <taxon>Stylommatophora</taxon>
        <taxon>Helicina</taxon>
        <taxon>Arionoidea</taxon>
        <taxon>Arionidae</taxon>
        <taxon>Arion</taxon>
    </lineage>
</organism>
<protein>
    <submittedName>
        <fullName evidence="1">Uncharacterized protein</fullName>
    </submittedName>
</protein>
<accession>A0A0B7AD35</accession>
<proteinExistence type="predicted"/>
<gene>
    <name evidence="1" type="primary">ORF111428</name>
</gene>
<dbReference type="EMBL" id="HACG01031823">
    <property type="protein sequence ID" value="CEK78688.1"/>
    <property type="molecule type" value="Transcribed_RNA"/>
</dbReference>